<gene>
    <name evidence="8" type="primary">albA</name>
    <name evidence="8" type="ORF">Pan265_21970</name>
</gene>
<dbReference type="SFLD" id="SFLDG01067">
    <property type="entry name" value="SPASM/twitch_domain_containing"/>
    <property type="match status" value="1"/>
</dbReference>
<dbReference type="InterPro" id="IPR050377">
    <property type="entry name" value="Radical_SAM_PqqE_MftC-like"/>
</dbReference>
<dbReference type="Pfam" id="PF04055">
    <property type="entry name" value="Radical_SAM"/>
    <property type="match status" value="1"/>
</dbReference>
<keyword evidence="4" id="KW-0479">Metal-binding</keyword>
<dbReference type="AlphaFoldDB" id="A0A518BZD0"/>
<dbReference type="InterPro" id="IPR006638">
    <property type="entry name" value="Elp3/MiaA/NifB-like_rSAM"/>
</dbReference>
<reference evidence="8 9" key="1">
    <citation type="submission" date="2019-02" db="EMBL/GenBank/DDBJ databases">
        <title>Deep-cultivation of Planctomycetes and their phenomic and genomic characterization uncovers novel biology.</title>
        <authorList>
            <person name="Wiegand S."/>
            <person name="Jogler M."/>
            <person name="Boedeker C."/>
            <person name="Pinto D."/>
            <person name="Vollmers J."/>
            <person name="Rivas-Marin E."/>
            <person name="Kohn T."/>
            <person name="Peeters S.H."/>
            <person name="Heuer A."/>
            <person name="Rast P."/>
            <person name="Oberbeckmann S."/>
            <person name="Bunk B."/>
            <person name="Jeske O."/>
            <person name="Meyerdierks A."/>
            <person name="Storesund J.E."/>
            <person name="Kallscheuer N."/>
            <person name="Luecker S."/>
            <person name="Lage O.M."/>
            <person name="Pohl T."/>
            <person name="Merkel B.J."/>
            <person name="Hornburger P."/>
            <person name="Mueller R.-W."/>
            <person name="Bruemmer F."/>
            <person name="Labrenz M."/>
            <person name="Spormann A.M."/>
            <person name="Op den Camp H."/>
            <person name="Overmann J."/>
            <person name="Amann R."/>
            <person name="Jetten M.S.M."/>
            <person name="Mascher T."/>
            <person name="Medema M.H."/>
            <person name="Devos D.P."/>
            <person name="Kaster A.-K."/>
            <person name="Ovreas L."/>
            <person name="Rohde M."/>
            <person name="Galperin M.Y."/>
            <person name="Jogler C."/>
        </authorList>
    </citation>
    <scope>NUCLEOTIDE SEQUENCE [LARGE SCALE GENOMIC DNA]</scope>
    <source>
        <strain evidence="8 9">Pan265</strain>
    </source>
</reference>
<dbReference type="PIRSF" id="PIRSF037420">
    <property type="entry name" value="PQQ_syn_pqqE"/>
    <property type="match status" value="1"/>
</dbReference>
<organism evidence="8 9">
    <name type="scientific">Mucisphaera calidilacus</name>
    <dbReference type="NCBI Taxonomy" id="2527982"/>
    <lineage>
        <taxon>Bacteria</taxon>
        <taxon>Pseudomonadati</taxon>
        <taxon>Planctomycetota</taxon>
        <taxon>Phycisphaerae</taxon>
        <taxon>Phycisphaerales</taxon>
        <taxon>Phycisphaeraceae</taxon>
        <taxon>Mucisphaera</taxon>
    </lineage>
</organism>
<dbReference type="InterPro" id="IPR017200">
    <property type="entry name" value="PqqE-like"/>
</dbReference>
<dbReference type="CDD" id="cd01335">
    <property type="entry name" value="Radical_SAM"/>
    <property type="match status" value="1"/>
</dbReference>
<dbReference type="PANTHER" id="PTHR11228:SF34">
    <property type="entry name" value="TUNGSTEN-CONTAINING ALDEHYDE FERREDOXIN OXIDOREDUCTASE COFACTOR MODIFYING PROTEIN"/>
    <property type="match status" value="1"/>
</dbReference>
<evidence type="ECO:0000256" key="4">
    <source>
        <dbReference type="ARBA" id="ARBA00022723"/>
    </source>
</evidence>
<dbReference type="InterPro" id="IPR007197">
    <property type="entry name" value="rSAM"/>
</dbReference>
<dbReference type="GO" id="GO:0046872">
    <property type="term" value="F:metal ion binding"/>
    <property type="evidence" value="ECO:0007669"/>
    <property type="project" value="UniProtKB-KW"/>
</dbReference>
<keyword evidence="2" id="KW-0004">4Fe-4S</keyword>
<dbReference type="Gene3D" id="3.20.20.70">
    <property type="entry name" value="Aldolase class I"/>
    <property type="match status" value="1"/>
</dbReference>
<keyword evidence="5" id="KW-0408">Iron</keyword>
<evidence type="ECO:0000256" key="6">
    <source>
        <dbReference type="ARBA" id="ARBA00023014"/>
    </source>
</evidence>
<dbReference type="GO" id="GO:0003824">
    <property type="term" value="F:catalytic activity"/>
    <property type="evidence" value="ECO:0007669"/>
    <property type="project" value="InterPro"/>
</dbReference>
<keyword evidence="9" id="KW-1185">Reference proteome</keyword>
<dbReference type="CDD" id="cd21123">
    <property type="entry name" value="SPASM_MftC-like"/>
    <property type="match status" value="1"/>
</dbReference>
<dbReference type="EMBL" id="CP036280">
    <property type="protein sequence ID" value="QDU72332.1"/>
    <property type="molecule type" value="Genomic_DNA"/>
</dbReference>
<dbReference type="Proteomes" id="UP000320386">
    <property type="component" value="Chromosome"/>
</dbReference>
<dbReference type="SFLD" id="SFLDG01386">
    <property type="entry name" value="main_SPASM_domain-containing"/>
    <property type="match status" value="1"/>
</dbReference>
<dbReference type="SMART" id="SM00729">
    <property type="entry name" value="Elp3"/>
    <property type="match status" value="1"/>
</dbReference>
<evidence type="ECO:0000259" key="7">
    <source>
        <dbReference type="PROSITE" id="PS51918"/>
    </source>
</evidence>
<comment type="cofactor">
    <cofactor evidence="1">
        <name>[4Fe-4S] cluster</name>
        <dbReference type="ChEBI" id="CHEBI:49883"/>
    </cofactor>
</comment>
<sequence length="341" mass="37609">MAFYEVTRACDLVCRHCRACAQPLACEDELSHEQSLALLDDLAGFEQPPQVILTGGDPMRRSDLPELVRHAAGVGLRPAVALSATPRVTRDRLRELAEAGMSALAVSLDGADEETHRRLRGIPGTFDRAIRILRDADALGVATQVNTTVTRDNVGQIDAMAEMLDNLGIRRWSVFFLVPTGRGSVLERIEPMQYRDVFERLHEQSKMRSFMIKTTEAPFYRRFVIQRDGEGPRGGKNTLGVNDGRGVVFISHVGEIQPSGFLPLTRGRFPADSVVRVYHEDEVFGALQDPDRLGGKCGVCDFRRVCGGSRARAFALTGDYLAEEPDCGYRPPLAVTPGLQE</sequence>
<name>A0A518BZD0_9BACT</name>
<dbReference type="PROSITE" id="PS51918">
    <property type="entry name" value="RADICAL_SAM"/>
    <property type="match status" value="1"/>
</dbReference>
<keyword evidence="3" id="KW-0949">S-adenosyl-L-methionine</keyword>
<dbReference type="GO" id="GO:0051539">
    <property type="term" value="F:4 iron, 4 sulfur cluster binding"/>
    <property type="evidence" value="ECO:0007669"/>
    <property type="project" value="UniProtKB-KW"/>
</dbReference>
<evidence type="ECO:0000313" key="9">
    <source>
        <dbReference type="Proteomes" id="UP000320386"/>
    </source>
</evidence>
<keyword evidence="6" id="KW-0411">Iron-sulfur</keyword>
<evidence type="ECO:0000256" key="3">
    <source>
        <dbReference type="ARBA" id="ARBA00022691"/>
    </source>
</evidence>
<accession>A0A518BZD0</accession>
<evidence type="ECO:0000313" key="8">
    <source>
        <dbReference type="EMBL" id="QDU72332.1"/>
    </source>
</evidence>
<dbReference type="RefSeq" id="WP_236254368.1">
    <property type="nucleotide sequence ID" value="NZ_CP036280.1"/>
</dbReference>
<protein>
    <submittedName>
        <fullName evidence="8">Antilisterial bacteriocin subtilosin biosynthesis protein AlbA</fullName>
    </submittedName>
</protein>
<evidence type="ECO:0000256" key="2">
    <source>
        <dbReference type="ARBA" id="ARBA00022485"/>
    </source>
</evidence>
<dbReference type="PANTHER" id="PTHR11228">
    <property type="entry name" value="RADICAL SAM DOMAIN PROTEIN"/>
    <property type="match status" value="1"/>
</dbReference>
<dbReference type="InterPro" id="IPR058240">
    <property type="entry name" value="rSAM_sf"/>
</dbReference>
<dbReference type="KEGG" id="mcad:Pan265_21970"/>
<evidence type="ECO:0000256" key="1">
    <source>
        <dbReference type="ARBA" id="ARBA00001966"/>
    </source>
</evidence>
<dbReference type="SUPFAM" id="SSF102114">
    <property type="entry name" value="Radical SAM enzymes"/>
    <property type="match status" value="1"/>
</dbReference>
<evidence type="ECO:0000256" key="5">
    <source>
        <dbReference type="ARBA" id="ARBA00023004"/>
    </source>
</evidence>
<proteinExistence type="predicted"/>
<feature type="domain" description="Radical SAM core" evidence="7">
    <location>
        <begin position="1"/>
        <end position="208"/>
    </location>
</feature>
<dbReference type="InterPro" id="IPR013785">
    <property type="entry name" value="Aldolase_TIM"/>
</dbReference>
<dbReference type="SFLD" id="SFLDS00029">
    <property type="entry name" value="Radical_SAM"/>
    <property type="match status" value="1"/>
</dbReference>